<accession>A0A810MYU8</accession>
<dbReference type="RefSeq" id="WP_212826283.1">
    <property type="nucleotide sequence ID" value="NZ_AP023359.1"/>
</dbReference>
<sequence length="278" mass="31652">MTDPLADEARRLRTVEGLAAREIGRLLGVGKDRLYELLRGVPAPAWTRRPTAKDELRSSALRLRAEGWSVPEIATELAVAKSTAYLWVRHLPLDNDSPQAKERREAAQDLRRARTIQRRQSKDAAEGAARARAAAWVGRPDDRELLLLGAVLYWSEGTKGKPHRKQYELHLINSDPRLIEIFLRFVELVGMSRQELRYRLSIHETADVDASARWWGERLGIDSDRFQKPLIKRHKPLTSRMNTGPDYHGCMTVRVPRARELYVWIEGVLDGLAAGSQL</sequence>
<protein>
    <recommendedName>
        <fullName evidence="3">Resolvase</fullName>
    </recommendedName>
</protein>
<reference evidence="1" key="1">
    <citation type="submission" date="2020-08" db="EMBL/GenBank/DDBJ databases">
        <title>Whole genome shotgun sequence of Polymorphospora rubra NBRC 101157.</title>
        <authorList>
            <person name="Komaki H."/>
            <person name="Tamura T."/>
        </authorList>
    </citation>
    <scope>NUCLEOTIDE SEQUENCE</scope>
    <source>
        <strain evidence="1">NBRC 101157</strain>
    </source>
</reference>
<organism evidence="1 2">
    <name type="scientific">Polymorphospora rubra</name>
    <dbReference type="NCBI Taxonomy" id="338584"/>
    <lineage>
        <taxon>Bacteria</taxon>
        <taxon>Bacillati</taxon>
        <taxon>Actinomycetota</taxon>
        <taxon>Actinomycetes</taxon>
        <taxon>Micromonosporales</taxon>
        <taxon>Micromonosporaceae</taxon>
        <taxon>Polymorphospora</taxon>
    </lineage>
</organism>
<keyword evidence="2" id="KW-1185">Reference proteome</keyword>
<gene>
    <name evidence="1" type="ORF">Prubr_33030</name>
</gene>
<evidence type="ECO:0000313" key="1">
    <source>
        <dbReference type="EMBL" id="BCJ66282.1"/>
    </source>
</evidence>
<dbReference type="KEGG" id="pry:Prubr_33030"/>
<name>A0A810MYU8_9ACTN</name>
<dbReference type="Pfam" id="PF13384">
    <property type="entry name" value="HTH_23"/>
    <property type="match status" value="1"/>
</dbReference>
<proteinExistence type="predicted"/>
<evidence type="ECO:0000313" key="2">
    <source>
        <dbReference type="Proteomes" id="UP000680866"/>
    </source>
</evidence>
<dbReference type="EMBL" id="AP023359">
    <property type="protein sequence ID" value="BCJ66282.1"/>
    <property type="molecule type" value="Genomic_DNA"/>
</dbReference>
<dbReference type="Proteomes" id="UP000680866">
    <property type="component" value="Chromosome"/>
</dbReference>
<dbReference type="AlphaFoldDB" id="A0A810MYU8"/>
<evidence type="ECO:0008006" key="3">
    <source>
        <dbReference type="Google" id="ProtNLM"/>
    </source>
</evidence>